<gene>
    <name evidence="1" type="ORF">VTAP4600_A1056</name>
</gene>
<accession>A0A2N8ZAU8</accession>
<organism evidence="1 2">
    <name type="scientific">Vibrio tapetis subsp. tapetis</name>
    <dbReference type="NCBI Taxonomy" id="1671868"/>
    <lineage>
        <taxon>Bacteria</taxon>
        <taxon>Pseudomonadati</taxon>
        <taxon>Pseudomonadota</taxon>
        <taxon>Gammaproteobacteria</taxon>
        <taxon>Vibrionales</taxon>
        <taxon>Vibrionaceae</taxon>
        <taxon>Vibrio</taxon>
    </lineage>
</organism>
<dbReference type="KEGG" id="vta:A1056"/>
<proteinExistence type="predicted"/>
<sequence length="335" mass="39961">MKFVKGQPVYHYHLDTENMGFLERIFIRPTREREGFYQRMFNEDFSNIFRSFNRRNETLFSLDSNDEALAEKLLGNVKGRHRRHCLDDNIRDWVEEIAQTLVGLKTAYYFLHEDTEKEELHIVPLSSGNLFQLLNICIQLVPKRQKERWASDAELLPTELRILETSKLIRLDLARTTKQLLLEQNRVLTALDKHKHDNTAFYPKATYENPLPQSDFDFRYWVDTQDKALYRATRNTGWTGRKQDYSKCSDFFDCYRLLRFKRNQLILRDNILFQLGKELTRIGQQYNTEFEIVISPTNVLPNVGELDKLKEQFSQEKVSFTDIIDFCYERERTAK</sequence>
<evidence type="ECO:0000313" key="1">
    <source>
        <dbReference type="EMBL" id="SON49035.1"/>
    </source>
</evidence>
<name>A0A2N8ZAU8_9VIBR</name>
<reference evidence="1 2" key="1">
    <citation type="submission" date="2017-10" db="EMBL/GenBank/DDBJ databases">
        <authorList>
            <person name="Banno H."/>
            <person name="Chua N.-H."/>
        </authorList>
    </citation>
    <scope>NUCLEOTIDE SEQUENCE [LARGE SCALE GENOMIC DNA]</scope>
    <source>
        <strain evidence="1">Vibrio tapetis CECT4600</strain>
    </source>
</reference>
<dbReference type="RefSeq" id="WP_102521769.1">
    <property type="nucleotide sequence ID" value="NZ_LT960611.1"/>
</dbReference>
<dbReference type="Proteomes" id="UP000235828">
    <property type="component" value="Chromosome A"/>
</dbReference>
<keyword evidence="2" id="KW-1185">Reference proteome</keyword>
<dbReference type="OrthoDB" id="7808699at2"/>
<protein>
    <submittedName>
        <fullName evidence="1">Uncharacterized protein</fullName>
    </submittedName>
</protein>
<dbReference type="EMBL" id="LT960611">
    <property type="protein sequence ID" value="SON49035.1"/>
    <property type="molecule type" value="Genomic_DNA"/>
</dbReference>
<dbReference type="AlphaFoldDB" id="A0A2N8ZAU8"/>
<evidence type="ECO:0000313" key="2">
    <source>
        <dbReference type="Proteomes" id="UP000235828"/>
    </source>
</evidence>